<sequence length="86" mass="9335">MATAQEAPDRAGAQARLEGLLGVLEGHHAALLPLRLARGQVELENWVNSIHSACAAAFARHRGKTGTLHLLQEEIFRLEKSIETVS</sequence>
<reference evidence="1" key="2">
    <citation type="submission" date="2022-10" db="EMBL/GenBank/DDBJ databases">
        <authorList>
            <consortium name="ENA_rothamsted_submissions"/>
            <consortium name="culmorum"/>
            <person name="King R."/>
        </authorList>
    </citation>
    <scope>NUCLEOTIDE SEQUENCE</scope>
</reference>
<dbReference type="GO" id="GO:0005085">
    <property type="term" value="F:guanyl-nucleotide exchange factor activity"/>
    <property type="evidence" value="ECO:0007669"/>
    <property type="project" value="InterPro"/>
</dbReference>
<protein>
    <submittedName>
        <fullName evidence="1">Uncharacterized protein</fullName>
    </submittedName>
</protein>
<reference evidence="1" key="1">
    <citation type="submission" date="2022-01" db="EMBL/GenBank/DDBJ databases">
        <authorList>
            <person name="King R."/>
        </authorList>
    </citation>
    <scope>NUCLEOTIDE SEQUENCE</scope>
</reference>
<accession>A0A9N9SEN7</accession>
<keyword evidence="2" id="KW-1185">Reference proteome</keyword>
<dbReference type="PANTHER" id="PTHR46001">
    <property type="entry name" value="TIAM (MAMMALIAN TUMOR INVASION AND METASTASIS FACTOR) HOMOLOG"/>
    <property type="match status" value="1"/>
</dbReference>
<dbReference type="PANTHER" id="PTHR46001:SF3">
    <property type="entry name" value="PROTEIN STILL LIFE, ISOFORM SIF TYPE 1"/>
    <property type="match status" value="1"/>
</dbReference>
<evidence type="ECO:0000313" key="2">
    <source>
        <dbReference type="Proteomes" id="UP001153737"/>
    </source>
</evidence>
<organism evidence="1 2">
    <name type="scientific">Phaedon cochleariae</name>
    <name type="common">Mustard beetle</name>
    <dbReference type="NCBI Taxonomy" id="80249"/>
    <lineage>
        <taxon>Eukaryota</taxon>
        <taxon>Metazoa</taxon>
        <taxon>Ecdysozoa</taxon>
        <taxon>Arthropoda</taxon>
        <taxon>Hexapoda</taxon>
        <taxon>Insecta</taxon>
        <taxon>Pterygota</taxon>
        <taxon>Neoptera</taxon>
        <taxon>Endopterygota</taxon>
        <taxon>Coleoptera</taxon>
        <taxon>Polyphaga</taxon>
        <taxon>Cucujiformia</taxon>
        <taxon>Chrysomeloidea</taxon>
        <taxon>Chrysomelidae</taxon>
        <taxon>Chrysomelinae</taxon>
        <taxon>Chrysomelini</taxon>
        <taxon>Phaedon</taxon>
    </lineage>
</organism>
<dbReference type="Proteomes" id="UP001153737">
    <property type="component" value="Chromosome 10"/>
</dbReference>
<gene>
    <name evidence="1" type="ORF">PHAECO_LOCUS1767</name>
</gene>
<name>A0A9N9SEN7_PHACE</name>
<evidence type="ECO:0000313" key="1">
    <source>
        <dbReference type="EMBL" id="CAG9814404.1"/>
    </source>
</evidence>
<dbReference type="GO" id="GO:0007264">
    <property type="term" value="P:small GTPase-mediated signal transduction"/>
    <property type="evidence" value="ECO:0007669"/>
    <property type="project" value="InterPro"/>
</dbReference>
<dbReference type="AlphaFoldDB" id="A0A9N9SEN7"/>
<dbReference type="InterPro" id="IPR043537">
    <property type="entry name" value="Tiam1/Tiam2/Sif"/>
</dbReference>
<proteinExistence type="predicted"/>
<dbReference type="OrthoDB" id="8059989at2759"/>
<dbReference type="EMBL" id="OU896716">
    <property type="protein sequence ID" value="CAG9814404.1"/>
    <property type="molecule type" value="Genomic_DNA"/>
</dbReference>